<dbReference type="UniPathway" id="UPA00148"/>
<dbReference type="Proteomes" id="UP000230956">
    <property type="component" value="Unassembled WGS sequence"/>
</dbReference>
<keyword evidence="2 4" id="KW-0169">Cobalamin biosynthesis</keyword>
<dbReference type="PROSITE" id="PS51274">
    <property type="entry name" value="GATASE_COBBQ"/>
    <property type="match status" value="1"/>
</dbReference>
<dbReference type="InterPro" id="IPR004459">
    <property type="entry name" value="CobQ_synth"/>
</dbReference>
<dbReference type="GO" id="GO:0015420">
    <property type="term" value="F:ABC-type vitamin B12 transporter activity"/>
    <property type="evidence" value="ECO:0007669"/>
    <property type="project" value="UniProtKB-UniRule"/>
</dbReference>
<sequence length="507" mass="54889">MKARTLMVQGTTSDAGKSLLVAALCRIFVDKGFKVAPFKSQNMALNSFATEEGHEIGRAQALQAAAARIKPTVHMNPILLKPTDNSRAQVIVRGQVYRNLSAREYHFEKTDLVHKVEESLDALRNEYDLVFIEGAGSPAEINLKKEDIVNMRIAKMAEAPVLLVGDIDRGGVFAQLVGTLELLDDDECDLVKGLVINKFRGDVTLLDPGIDFLETKTGKNVLGIIPYMSDLKLDSEDSLALDNVNKAASNGRAVDIAVIRLPHISNFTDIDTFAYEPRVNLRYVTPGAPIGEADLIIVPGTKNTMGDMQVLHEKGTVAEIRKRREKGVPVVGICGGYQMLGTTIEDEHGIESDERVIDGIGLLDCVTSISPAKVTMQVEAMVSGGGAVLEPVLGSSVTGYEIHMGITRLNGDTREAFRITKRGTAPTDISDGCVSADGMVFGTYIHGIFDNGKLRKSLLDFLKAKKGLAQDSLGIDHDVFRQTQIDLLAKTVSESLDIDAISEIIGV</sequence>
<evidence type="ECO:0000313" key="7">
    <source>
        <dbReference type="EMBL" id="PIZ42526.1"/>
    </source>
</evidence>
<evidence type="ECO:0000256" key="3">
    <source>
        <dbReference type="ARBA" id="ARBA00022962"/>
    </source>
</evidence>
<comment type="function">
    <text evidence="4">Catalyzes amidations at positions B, D, E, and G on adenosylcobyrinic A,C-diamide. NH(2) groups are provided by glutamine, and one molecule of ATP is hydrogenolyzed for each amidation.</text>
</comment>
<comment type="similarity">
    <text evidence="4">Belongs to the CobB/CobQ family. CobQ subfamily.</text>
</comment>
<feature type="active site" evidence="4">
    <location>
        <position position="446"/>
    </location>
</feature>
<dbReference type="CDD" id="cd05389">
    <property type="entry name" value="CobQ_N"/>
    <property type="match status" value="1"/>
</dbReference>
<accession>A0A2M7TBI7</accession>
<evidence type="ECO:0000256" key="2">
    <source>
        <dbReference type="ARBA" id="ARBA00022573"/>
    </source>
</evidence>
<feature type="active site" description="Nucleophile" evidence="4">
    <location>
        <position position="334"/>
    </location>
</feature>
<proteinExistence type="inferred from homology"/>
<dbReference type="Pfam" id="PF01656">
    <property type="entry name" value="CbiA"/>
    <property type="match status" value="1"/>
</dbReference>
<dbReference type="RefSeq" id="WP_286679245.1">
    <property type="nucleotide sequence ID" value="NZ_MNXI01000138.1"/>
</dbReference>
<dbReference type="InterPro" id="IPR027417">
    <property type="entry name" value="P-loop_NTPase"/>
</dbReference>
<dbReference type="NCBIfam" id="NF001989">
    <property type="entry name" value="PRK00784.1"/>
    <property type="match status" value="1"/>
</dbReference>
<evidence type="ECO:0000259" key="6">
    <source>
        <dbReference type="Pfam" id="PF07685"/>
    </source>
</evidence>
<evidence type="ECO:0000256" key="4">
    <source>
        <dbReference type="HAMAP-Rule" id="MF_00028"/>
    </source>
</evidence>
<feature type="domain" description="CobQ/CobB/MinD/ParA nucleotide binding" evidence="5">
    <location>
        <begin position="6"/>
        <end position="236"/>
    </location>
</feature>
<dbReference type="PANTHER" id="PTHR21343:SF1">
    <property type="entry name" value="COBYRIC ACID SYNTHASE"/>
    <property type="match status" value="1"/>
</dbReference>
<evidence type="ECO:0000256" key="1">
    <source>
        <dbReference type="ARBA" id="ARBA00004953"/>
    </source>
</evidence>
<evidence type="ECO:0000313" key="8">
    <source>
        <dbReference type="Proteomes" id="UP000230956"/>
    </source>
</evidence>
<dbReference type="HAMAP" id="MF_00028">
    <property type="entry name" value="CobQ"/>
    <property type="match status" value="1"/>
</dbReference>
<dbReference type="SUPFAM" id="SSF52317">
    <property type="entry name" value="Class I glutamine amidotransferase-like"/>
    <property type="match status" value="1"/>
</dbReference>
<feature type="domain" description="CobB/CobQ-like glutamine amidotransferase" evidence="6">
    <location>
        <begin position="255"/>
        <end position="452"/>
    </location>
</feature>
<dbReference type="Gene3D" id="3.40.50.300">
    <property type="entry name" value="P-loop containing nucleotide triphosphate hydrolases"/>
    <property type="match status" value="1"/>
</dbReference>
<reference evidence="8" key="1">
    <citation type="submission" date="2017-09" db="EMBL/GenBank/DDBJ databases">
        <title>Depth-based differentiation of microbial function through sediment-hosted aquifers and enrichment of novel symbionts in the deep terrestrial subsurface.</title>
        <authorList>
            <person name="Probst A.J."/>
            <person name="Ladd B."/>
            <person name="Jarett J.K."/>
            <person name="Geller-Mcgrath D.E."/>
            <person name="Sieber C.M.K."/>
            <person name="Emerson J.B."/>
            <person name="Anantharaman K."/>
            <person name="Thomas B.C."/>
            <person name="Malmstrom R."/>
            <person name="Stieglmeier M."/>
            <person name="Klingl A."/>
            <person name="Woyke T."/>
            <person name="Ryan C.M."/>
            <person name="Banfield J.F."/>
        </authorList>
    </citation>
    <scope>NUCLEOTIDE SEQUENCE [LARGE SCALE GENOMIC DNA]</scope>
</reference>
<protein>
    <recommendedName>
        <fullName evidence="4">Cobyric acid synthase</fullName>
    </recommendedName>
</protein>
<dbReference type="Pfam" id="PF07685">
    <property type="entry name" value="GATase_3"/>
    <property type="match status" value="1"/>
</dbReference>
<keyword evidence="3 4" id="KW-0315">Glutamine amidotransferase</keyword>
<dbReference type="InterPro" id="IPR029062">
    <property type="entry name" value="Class_I_gatase-like"/>
</dbReference>
<dbReference type="SUPFAM" id="SSF52540">
    <property type="entry name" value="P-loop containing nucleoside triphosphate hydrolases"/>
    <property type="match status" value="1"/>
</dbReference>
<comment type="pathway">
    <text evidence="1 4">Cofactor biosynthesis; adenosylcobalamin biosynthesis.</text>
</comment>
<dbReference type="AlphaFoldDB" id="A0A2M7TBI7"/>
<dbReference type="Gene3D" id="3.40.50.880">
    <property type="match status" value="1"/>
</dbReference>
<comment type="caution">
    <text evidence="7">The sequence shown here is derived from an EMBL/GenBank/DDBJ whole genome shotgun (WGS) entry which is preliminary data.</text>
</comment>
<dbReference type="NCBIfam" id="TIGR00313">
    <property type="entry name" value="cobQ"/>
    <property type="match status" value="1"/>
</dbReference>
<dbReference type="InterPro" id="IPR011698">
    <property type="entry name" value="GATase_3"/>
</dbReference>
<gene>
    <name evidence="4" type="primary">cobQ</name>
    <name evidence="7" type="ORF">COY37_00275</name>
</gene>
<dbReference type="GO" id="GO:0003824">
    <property type="term" value="F:catalytic activity"/>
    <property type="evidence" value="ECO:0007669"/>
    <property type="project" value="InterPro"/>
</dbReference>
<evidence type="ECO:0000259" key="5">
    <source>
        <dbReference type="Pfam" id="PF01656"/>
    </source>
</evidence>
<dbReference type="InterPro" id="IPR002586">
    <property type="entry name" value="CobQ/CobB/MinD/ParA_Nub-bd_dom"/>
</dbReference>
<dbReference type="EMBL" id="PFNG01000010">
    <property type="protein sequence ID" value="PIZ42526.1"/>
    <property type="molecule type" value="Genomic_DNA"/>
</dbReference>
<name>A0A2M7TBI7_9ACTN</name>
<dbReference type="GO" id="GO:0009236">
    <property type="term" value="P:cobalamin biosynthetic process"/>
    <property type="evidence" value="ECO:0007669"/>
    <property type="project" value="UniProtKB-UniRule"/>
</dbReference>
<dbReference type="CDD" id="cd01750">
    <property type="entry name" value="GATase1_CobQ"/>
    <property type="match status" value="1"/>
</dbReference>
<dbReference type="InterPro" id="IPR033949">
    <property type="entry name" value="CobQ_GATase1"/>
</dbReference>
<dbReference type="PANTHER" id="PTHR21343">
    <property type="entry name" value="DETHIOBIOTIN SYNTHETASE"/>
    <property type="match status" value="1"/>
</dbReference>
<organism evidence="7 8">
    <name type="scientific">Candidatus Aquicultor secundus</name>
    <dbReference type="NCBI Taxonomy" id="1973895"/>
    <lineage>
        <taxon>Bacteria</taxon>
        <taxon>Bacillati</taxon>
        <taxon>Actinomycetota</taxon>
        <taxon>Candidatus Aquicultoria</taxon>
        <taxon>Candidatus Aquicultorales</taxon>
        <taxon>Candidatus Aquicultoraceae</taxon>
        <taxon>Candidatus Aquicultor</taxon>
    </lineage>
</organism>
<dbReference type="InterPro" id="IPR047045">
    <property type="entry name" value="CobQ_N"/>
</dbReference>